<protein>
    <recommendedName>
        <fullName evidence="6">DNA replication and repair protein RecF</fullName>
    </recommendedName>
</protein>
<evidence type="ECO:0000256" key="5">
    <source>
        <dbReference type="ARBA" id="ARBA00023125"/>
    </source>
</evidence>
<comment type="caution">
    <text evidence="8">The sequence shown here is derived from an EMBL/GenBank/DDBJ whole genome shotgun (WGS) entry which is preliminary data.</text>
</comment>
<keyword evidence="6" id="KW-0234">DNA repair</keyword>
<comment type="function">
    <text evidence="6">The RecF protein is involved in DNA metabolism; it is required for DNA replication and normal SOS inducibility. RecF binds preferentially to single-stranded, linear DNA. It also seems to bind ATP.</text>
</comment>
<dbReference type="Pfam" id="PF02463">
    <property type="entry name" value="SMC_N"/>
    <property type="match status" value="1"/>
</dbReference>
<dbReference type="GO" id="GO:0006302">
    <property type="term" value="P:double-strand break repair"/>
    <property type="evidence" value="ECO:0007669"/>
    <property type="project" value="TreeGrafter"/>
</dbReference>
<keyword evidence="6" id="KW-0742">SOS response</keyword>
<dbReference type="AlphaFoldDB" id="A0A0D2JKX8"/>
<organism evidence="8 9">
    <name type="scientific">candidate division TM6 bacterium JCVI TM6SC1</name>
    <dbReference type="NCBI Taxonomy" id="1306947"/>
    <lineage>
        <taxon>Bacteria</taxon>
        <taxon>Candidatus Babelota</taxon>
        <taxon>Vermiphilus</taxon>
    </lineage>
</organism>
<keyword evidence="5 6" id="KW-0238">DNA-binding</keyword>
<proteinExistence type="inferred from homology"/>
<evidence type="ECO:0000313" key="9">
    <source>
        <dbReference type="Proteomes" id="UP000032214"/>
    </source>
</evidence>
<dbReference type="GO" id="GO:0005524">
    <property type="term" value="F:ATP binding"/>
    <property type="evidence" value="ECO:0007669"/>
    <property type="project" value="UniProtKB-UniRule"/>
</dbReference>
<dbReference type="Proteomes" id="UP000032214">
    <property type="component" value="Unassembled WGS sequence"/>
</dbReference>
<feature type="binding site" evidence="6">
    <location>
        <begin position="30"/>
        <end position="37"/>
    </location>
    <ligand>
        <name>ATP</name>
        <dbReference type="ChEBI" id="CHEBI:30616"/>
    </ligand>
</feature>
<gene>
    <name evidence="6" type="primary">recF</name>
    <name evidence="8" type="ORF">J120_03755</name>
</gene>
<dbReference type="GO" id="GO:0005737">
    <property type="term" value="C:cytoplasm"/>
    <property type="evidence" value="ECO:0007669"/>
    <property type="project" value="UniProtKB-SubCell"/>
</dbReference>
<dbReference type="InterPro" id="IPR001238">
    <property type="entry name" value="DNA-binding_RecF"/>
</dbReference>
<keyword evidence="6" id="KW-0227">DNA damage</keyword>
<keyword evidence="4 6" id="KW-0067">ATP-binding</keyword>
<keyword evidence="3 6" id="KW-0547">Nucleotide-binding</keyword>
<evidence type="ECO:0000259" key="7">
    <source>
        <dbReference type="Pfam" id="PF02463"/>
    </source>
</evidence>
<dbReference type="eggNOG" id="COG1195">
    <property type="taxonomic scope" value="Bacteria"/>
</dbReference>
<evidence type="ECO:0000313" key="8">
    <source>
        <dbReference type="EMBL" id="KIX85038.1"/>
    </source>
</evidence>
<dbReference type="Gene3D" id="3.40.50.300">
    <property type="entry name" value="P-loop containing nucleotide triphosphate hydrolases"/>
    <property type="match status" value="1"/>
</dbReference>
<dbReference type="EMBL" id="ARQD01000003">
    <property type="protein sequence ID" value="KIX85038.1"/>
    <property type="molecule type" value="Genomic_DNA"/>
</dbReference>
<name>A0A0D2JKX8_9BACT</name>
<dbReference type="InterPro" id="IPR042174">
    <property type="entry name" value="RecF_2"/>
</dbReference>
<dbReference type="InterPro" id="IPR027417">
    <property type="entry name" value="P-loop_NTPase"/>
</dbReference>
<evidence type="ECO:0000256" key="2">
    <source>
        <dbReference type="ARBA" id="ARBA00022705"/>
    </source>
</evidence>
<evidence type="ECO:0000256" key="3">
    <source>
        <dbReference type="ARBA" id="ARBA00022741"/>
    </source>
</evidence>
<accession>A0A0D2JKX8</accession>
<dbReference type="GO" id="GO:0006260">
    <property type="term" value="P:DNA replication"/>
    <property type="evidence" value="ECO:0007669"/>
    <property type="project" value="UniProtKB-UniRule"/>
</dbReference>
<dbReference type="GO" id="GO:0003697">
    <property type="term" value="F:single-stranded DNA binding"/>
    <property type="evidence" value="ECO:0007669"/>
    <property type="project" value="UniProtKB-UniRule"/>
</dbReference>
<sequence length="358" mass="41396">MKVCSVELKNFRCFDTYKTNFNNSTIVIEGSNGSGKSSILEALHYACYLRSFRTHIPQELIKNNCDHFSIKLDVISNTDNISHTINIGFANKKKIVKIDGTPITSYEQLTQYYRTITLTEEDIFIIQAGPEYRRSFIDQVIMLCDSNHLSYIKKLKHIALQRSAACASAQTSFDTHELWAEQLWNISDLVSKSRNNALHKLQAITNELLDQFNIALTIKYQYEPRKPLYDNFSTFWSHYQTYLHVEQRVGRTLFGAHLDDFSIELSNHSSRIYASRGQQKLICVLLKVAQIILLEQIGKKSIFLLDDFLTDFDLMRITQIVNIIKDKTYQQIFTCPLTKSPLHSSLKDSDFTLIELNH</sequence>
<evidence type="ECO:0000256" key="1">
    <source>
        <dbReference type="ARBA" id="ARBA00022490"/>
    </source>
</evidence>
<keyword evidence="1 6" id="KW-0963">Cytoplasm</keyword>
<comment type="subcellular location">
    <subcellularLocation>
        <location evidence="6">Cytoplasm</location>
    </subcellularLocation>
</comment>
<evidence type="ECO:0000256" key="6">
    <source>
        <dbReference type="HAMAP-Rule" id="MF_00365"/>
    </source>
</evidence>
<keyword evidence="9" id="KW-1185">Reference proteome</keyword>
<dbReference type="PANTHER" id="PTHR32182">
    <property type="entry name" value="DNA REPLICATION AND REPAIR PROTEIN RECF"/>
    <property type="match status" value="1"/>
</dbReference>
<comment type="similarity">
    <text evidence="6">Belongs to the RecF family.</text>
</comment>
<dbReference type="Gene3D" id="1.20.1050.90">
    <property type="entry name" value="RecF/RecN/SMC, N-terminal domain"/>
    <property type="match status" value="1"/>
</dbReference>
<evidence type="ECO:0000256" key="4">
    <source>
        <dbReference type="ARBA" id="ARBA00022840"/>
    </source>
</evidence>
<dbReference type="NCBIfam" id="TIGR00611">
    <property type="entry name" value="recf"/>
    <property type="match status" value="1"/>
</dbReference>
<dbReference type="STRING" id="1306947.J120_03755"/>
<dbReference type="GO" id="GO:0009432">
    <property type="term" value="P:SOS response"/>
    <property type="evidence" value="ECO:0007669"/>
    <property type="project" value="UniProtKB-UniRule"/>
</dbReference>
<dbReference type="SUPFAM" id="SSF52540">
    <property type="entry name" value="P-loop containing nucleoside triphosphate hydrolases"/>
    <property type="match status" value="1"/>
</dbReference>
<dbReference type="PANTHER" id="PTHR32182:SF0">
    <property type="entry name" value="DNA REPLICATION AND REPAIR PROTEIN RECF"/>
    <property type="match status" value="1"/>
</dbReference>
<feature type="domain" description="RecF/RecN/SMC N-terminal" evidence="7">
    <location>
        <begin position="5"/>
        <end position="339"/>
    </location>
</feature>
<dbReference type="GO" id="GO:0000731">
    <property type="term" value="P:DNA synthesis involved in DNA repair"/>
    <property type="evidence" value="ECO:0007669"/>
    <property type="project" value="TreeGrafter"/>
</dbReference>
<dbReference type="InterPro" id="IPR003395">
    <property type="entry name" value="RecF/RecN/SMC_N"/>
</dbReference>
<dbReference type="HAMAP" id="MF_00365">
    <property type="entry name" value="RecF"/>
    <property type="match status" value="1"/>
</dbReference>
<keyword evidence="2 6" id="KW-0235">DNA replication</keyword>
<reference evidence="8 9" key="1">
    <citation type="journal article" date="2013" name="Proc. Natl. Acad. Sci. U.S.A.">
        <title>Candidate phylum TM6 genome recovered from a hospital sink biofilm provides genomic insights into this uncultivated phylum.</title>
        <authorList>
            <person name="McLean J.S."/>
            <person name="Lombardo M.J."/>
            <person name="Badger J.H."/>
            <person name="Edlund A."/>
            <person name="Novotny M."/>
            <person name="Yee-Greenbaum J."/>
            <person name="Vyahhi N."/>
            <person name="Hall A.P."/>
            <person name="Yang Y."/>
            <person name="Dupont C.L."/>
            <person name="Ziegler M.G."/>
            <person name="Chitsaz H."/>
            <person name="Allen A.E."/>
            <person name="Yooseph S."/>
            <person name="Tesler G."/>
            <person name="Pevzner P.A."/>
            <person name="Friedman R.M."/>
            <person name="Nealson K.H."/>
            <person name="Venter J.C."/>
            <person name="Lasken R.S."/>
        </authorList>
    </citation>
    <scope>NUCLEOTIDE SEQUENCE [LARGE SCALE GENOMIC DNA]</scope>
    <source>
        <strain evidence="8 9">TM6SC1</strain>
    </source>
</reference>